<evidence type="ECO:0000256" key="1">
    <source>
        <dbReference type="ARBA" id="ARBA00001974"/>
    </source>
</evidence>
<dbReference type="Pfam" id="PF00441">
    <property type="entry name" value="Acyl-CoA_dh_1"/>
    <property type="match status" value="1"/>
</dbReference>
<dbReference type="SUPFAM" id="SSF56645">
    <property type="entry name" value="Acyl-CoA dehydrogenase NM domain-like"/>
    <property type="match status" value="1"/>
</dbReference>
<keyword evidence="3" id="KW-0285">Flavoprotein</keyword>
<keyword evidence="9" id="KW-1185">Reference proteome</keyword>
<dbReference type="GO" id="GO:0050660">
    <property type="term" value="F:flavin adenine dinucleotide binding"/>
    <property type="evidence" value="ECO:0007669"/>
    <property type="project" value="InterPro"/>
</dbReference>
<dbReference type="InterPro" id="IPR036250">
    <property type="entry name" value="AcylCo_DH-like_C"/>
</dbReference>
<evidence type="ECO:0000259" key="6">
    <source>
        <dbReference type="Pfam" id="PF00441"/>
    </source>
</evidence>
<sequence>MQFAETSEQTLVAETARGLFADFAATLRETIAGADGFDRAEWMRAVGEMGFGGIAVPEALGGAGLGPVELALVAIESGTALWPSPFVPSIATAIPLLIATGLTEAVPALASGERIATILFAGDAAFTREGDGWRVQVEGLAPFGQAADLLLVVGATRLAVVSTFGAEPRLSLDLTRPLAAVSVDGMADAAVADAGPAIADALDRARVMLAAECLGAAEAALARTVDYAKQRVQFGRAIGSFQALKHRMADMMIATEAARSAVLYAATAAAEGDAGFAEAAAIAHFTAIETLQHCARDQIQLHGGIGFTWEHDAHLFFRRAQGAATLLGTPAASRARLARLIGLDVEAA</sequence>
<feature type="domain" description="Acyl-CoA dehydrogenase/oxidase C-terminal" evidence="6">
    <location>
        <begin position="198"/>
        <end position="339"/>
    </location>
</feature>
<evidence type="ECO:0000313" key="9">
    <source>
        <dbReference type="Proteomes" id="UP000198824"/>
    </source>
</evidence>
<dbReference type="Gene3D" id="1.20.140.10">
    <property type="entry name" value="Butyryl-CoA Dehydrogenase, subunit A, domain 3"/>
    <property type="match status" value="1"/>
</dbReference>
<dbReference type="GO" id="GO:0003995">
    <property type="term" value="F:acyl-CoA dehydrogenase activity"/>
    <property type="evidence" value="ECO:0007669"/>
    <property type="project" value="TreeGrafter"/>
</dbReference>
<feature type="domain" description="Acyl-CoA dehydrogenase/oxidase N-terminal" evidence="7">
    <location>
        <begin position="6"/>
        <end position="98"/>
    </location>
</feature>
<dbReference type="Proteomes" id="UP000198824">
    <property type="component" value="Unassembled WGS sequence"/>
</dbReference>
<dbReference type="InterPro" id="IPR009100">
    <property type="entry name" value="AcylCoA_DH/oxidase_NM_dom_sf"/>
</dbReference>
<accession>A0A1I6KJM1</accession>
<evidence type="ECO:0000313" key="8">
    <source>
        <dbReference type="EMBL" id="SFR91429.1"/>
    </source>
</evidence>
<gene>
    <name evidence="8" type="ORF">SAMN05192580_1812</name>
</gene>
<comment type="cofactor">
    <cofactor evidence="1">
        <name>FAD</name>
        <dbReference type="ChEBI" id="CHEBI:57692"/>
    </cofactor>
</comment>
<dbReference type="InterPro" id="IPR013786">
    <property type="entry name" value="AcylCoA_DH/ox_N"/>
</dbReference>
<dbReference type="STRING" id="1166337.SAMN05192580_1812"/>
<dbReference type="InterPro" id="IPR009075">
    <property type="entry name" value="AcylCo_DH/oxidase_C"/>
</dbReference>
<dbReference type="EMBL" id="FOZG01000001">
    <property type="protein sequence ID" value="SFR91429.1"/>
    <property type="molecule type" value="Genomic_DNA"/>
</dbReference>
<reference evidence="8 9" key="1">
    <citation type="submission" date="2016-10" db="EMBL/GenBank/DDBJ databases">
        <authorList>
            <person name="de Groot N.N."/>
        </authorList>
    </citation>
    <scope>NUCLEOTIDE SEQUENCE [LARGE SCALE GENOMIC DNA]</scope>
    <source>
        <strain evidence="8 9">S5-249</strain>
    </source>
</reference>
<evidence type="ECO:0000256" key="5">
    <source>
        <dbReference type="ARBA" id="ARBA00023002"/>
    </source>
</evidence>
<dbReference type="RefSeq" id="WP_093313421.1">
    <property type="nucleotide sequence ID" value="NZ_FOZG01000001.1"/>
</dbReference>
<proteinExistence type="inferred from homology"/>
<dbReference type="InterPro" id="IPR037069">
    <property type="entry name" value="AcylCoA_DH/ox_N_sf"/>
</dbReference>
<evidence type="ECO:0000256" key="3">
    <source>
        <dbReference type="ARBA" id="ARBA00022630"/>
    </source>
</evidence>
<dbReference type="Pfam" id="PF02771">
    <property type="entry name" value="Acyl-CoA_dh_N"/>
    <property type="match status" value="1"/>
</dbReference>
<evidence type="ECO:0000256" key="2">
    <source>
        <dbReference type="ARBA" id="ARBA00009347"/>
    </source>
</evidence>
<keyword evidence="5" id="KW-0560">Oxidoreductase</keyword>
<dbReference type="OrthoDB" id="7328575at2"/>
<dbReference type="Gene3D" id="1.10.540.10">
    <property type="entry name" value="Acyl-CoA dehydrogenase/oxidase, N-terminal domain"/>
    <property type="match status" value="1"/>
</dbReference>
<organism evidence="8 9">
    <name type="scientific">Sphingomonas jatrophae</name>
    <dbReference type="NCBI Taxonomy" id="1166337"/>
    <lineage>
        <taxon>Bacteria</taxon>
        <taxon>Pseudomonadati</taxon>
        <taxon>Pseudomonadota</taxon>
        <taxon>Alphaproteobacteria</taxon>
        <taxon>Sphingomonadales</taxon>
        <taxon>Sphingomonadaceae</taxon>
        <taxon>Sphingomonas</taxon>
    </lineage>
</organism>
<evidence type="ECO:0000259" key="7">
    <source>
        <dbReference type="Pfam" id="PF02771"/>
    </source>
</evidence>
<dbReference type="PANTHER" id="PTHR43884">
    <property type="entry name" value="ACYL-COA DEHYDROGENASE"/>
    <property type="match status" value="1"/>
</dbReference>
<protein>
    <submittedName>
        <fullName evidence="8">Acyl-CoA dehydrogenase</fullName>
    </submittedName>
</protein>
<dbReference type="AlphaFoldDB" id="A0A1I6KJM1"/>
<dbReference type="PANTHER" id="PTHR43884:SF20">
    <property type="entry name" value="ACYL-COA DEHYDROGENASE FADE28"/>
    <property type="match status" value="1"/>
</dbReference>
<dbReference type="SUPFAM" id="SSF47203">
    <property type="entry name" value="Acyl-CoA dehydrogenase C-terminal domain-like"/>
    <property type="match status" value="1"/>
</dbReference>
<evidence type="ECO:0000256" key="4">
    <source>
        <dbReference type="ARBA" id="ARBA00022827"/>
    </source>
</evidence>
<name>A0A1I6KJM1_9SPHN</name>
<comment type="similarity">
    <text evidence="2">Belongs to the acyl-CoA dehydrogenase family.</text>
</comment>
<keyword evidence="4" id="KW-0274">FAD</keyword>